<evidence type="ECO:0000313" key="3">
    <source>
        <dbReference type="EMBL" id="KAK7089644.1"/>
    </source>
</evidence>
<reference evidence="2 5" key="1">
    <citation type="submission" date="2024-02" db="EMBL/GenBank/DDBJ databases">
        <title>Chromosome-scale genome assembly of the rough periwinkle Littorina saxatilis.</title>
        <authorList>
            <person name="De Jode A."/>
            <person name="Faria R."/>
            <person name="Formenti G."/>
            <person name="Sims Y."/>
            <person name="Smith T.P."/>
            <person name="Tracey A."/>
            <person name="Wood J.M.D."/>
            <person name="Zagrodzka Z.B."/>
            <person name="Johannesson K."/>
            <person name="Butlin R.K."/>
            <person name="Leder E.H."/>
        </authorList>
    </citation>
    <scope>NUCLEOTIDE SEQUENCE [LARGE SCALE GENOMIC DNA]</scope>
    <source>
        <strain evidence="2">Snail1</strain>
        <tissue evidence="2">Muscle</tissue>
    </source>
</reference>
<keyword evidence="5" id="KW-1185">Reference proteome</keyword>
<evidence type="ECO:0000313" key="2">
    <source>
        <dbReference type="EMBL" id="KAK7089643.1"/>
    </source>
</evidence>
<organism evidence="2 5">
    <name type="scientific">Littorina saxatilis</name>
    <dbReference type="NCBI Taxonomy" id="31220"/>
    <lineage>
        <taxon>Eukaryota</taxon>
        <taxon>Metazoa</taxon>
        <taxon>Spiralia</taxon>
        <taxon>Lophotrochozoa</taxon>
        <taxon>Mollusca</taxon>
        <taxon>Gastropoda</taxon>
        <taxon>Caenogastropoda</taxon>
        <taxon>Littorinimorpha</taxon>
        <taxon>Littorinoidea</taxon>
        <taxon>Littorinidae</taxon>
        <taxon>Littorina</taxon>
    </lineage>
</organism>
<dbReference type="Proteomes" id="UP001374579">
    <property type="component" value="Unassembled WGS sequence"/>
</dbReference>
<feature type="region of interest" description="Disordered" evidence="1">
    <location>
        <begin position="68"/>
        <end position="122"/>
    </location>
</feature>
<name>A0AAN9FZ12_9CAEN</name>
<evidence type="ECO:0000313" key="4">
    <source>
        <dbReference type="EMBL" id="KAK7089647.1"/>
    </source>
</evidence>
<dbReference type="EMBL" id="JBAMIC010000929">
    <property type="protein sequence ID" value="KAK7089647.1"/>
    <property type="molecule type" value="Genomic_DNA"/>
</dbReference>
<sequence length="122" mass="13538">MLRLTDNADETGRWCAPRVNSGGIPPEHIRDGPRFHFAFGFRTTQRLARMLDSLVRVSRRVGWRADRFATDPVPAGPPQVHLRKRSADTVAQSPPVEHPKIARRPSPTAAPRSPSGSGQTRL</sequence>
<dbReference type="AlphaFoldDB" id="A0AAN9FZ12"/>
<gene>
    <name evidence="2" type="ORF">V1264_024787</name>
    <name evidence="3" type="ORF">V1264_024788</name>
    <name evidence="4" type="ORF">V1264_024791</name>
</gene>
<dbReference type="EMBL" id="JBAMIC010000929">
    <property type="protein sequence ID" value="KAK7089643.1"/>
    <property type="molecule type" value="Genomic_DNA"/>
</dbReference>
<feature type="compositionally biased region" description="Low complexity" evidence="1">
    <location>
        <begin position="104"/>
        <end position="115"/>
    </location>
</feature>
<protein>
    <submittedName>
        <fullName evidence="2">Uncharacterized protein</fullName>
    </submittedName>
</protein>
<evidence type="ECO:0000256" key="1">
    <source>
        <dbReference type="SAM" id="MobiDB-lite"/>
    </source>
</evidence>
<proteinExistence type="predicted"/>
<comment type="caution">
    <text evidence="2">The sequence shown here is derived from an EMBL/GenBank/DDBJ whole genome shotgun (WGS) entry which is preliminary data.</text>
</comment>
<dbReference type="EMBL" id="JBAMIC010000929">
    <property type="protein sequence ID" value="KAK7089644.1"/>
    <property type="molecule type" value="Genomic_DNA"/>
</dbReference>
<accession>A0AAN9FZ12</accession>
<evidence type="ECO:0000313" key="5">
    <source>
        <dbReference type="Proteomes" id="UP001374579"/>
    </source>
</evidence>